<name>I4Z4W6_9HYPH</name>
<sequence>MTLPAISYKRHRFPPQIIAHAVWLYFRLPLSLRLVEEMLFERGILVSYETVRRWARKFGPDYARRLKRKRPSRCDIWHLDEVAVTIAGQKHWLWRAVDQDGYVLDEIVETRRDTRAAKRLLTRLLRKQGVAPKRIITDKLPSYGAARRQIMPKVDHRSHKGLNNRAENSHVPLRKHEQMMRGWICCKFGFFLSFATELRRLVTRKSTTYGDNQSARMDPEMAILEVCNRSCAGSVAGTACCSNREGQAKSVS</sequence>
<dbReference type="PANTHER" id="PTHR35528">
    <property type="entry name" value="BLL1675 PROTEIN"/>
    <property type="match status" value="1"/>
</dbReference>
<dbReference type="InterPro" id="IPR047930">
    <property type="entry name" value="Transpos_IS6"/>
</dbReference>
<dbReference type="PANTHER" id="PTHR35528:SF3">
    <property type="entry name" value="BLL1675 PROTEIN"/>
    <property type="match status" value="1"/>
</dbReference>
<evidence type="ECO:0000256" key="1">
    <source>
        <dbReference type="ARBA" id="ARBA00022578"/>
    </source>
</evidence>
<dbReference type="AlphaFoldDB" id="I4Z4W6"/>
<keyword evidence="1" id="KW-0815">Transposition</keyword>
<proteinExistence type="predicted"/>
<dbReference type="GO" id="GO:0006310">
    <property type="term" value="P:DNA recombination"/>
    <property type="evidence" value="ECO:0007669"/>
    <property type="project" value="UniProtKB-KW"/>
</dbReference>
<dbReference type="HOGENOM" id="CLU_067322_1_2_5"/>
<evidence type="ECO:0000313" key="6">
    <source>
        <dbReference type="Proteomes" id="UP000003947"/>
    </source>
</evidence>
<organism evidence="5 6">
    <name type="scientific">Microvirga lotononidis</name>
    <dbReference type="NCBI Taxonomy" id="864069"/>
    <lineage>
        <taxon>Bacteria</taxon>
        <taxon>Pseudomonadati</taxon>
        <taxon>Pseudomonadota</taxon>
        <taxon>Alphaproteobacteria</taxon>
        <taxon>Hyphomicrobiales</taxon>
        <taxon>Methylobacteriaceae</taxon>
        <taxon>Microvirga</taxon>
    </lineage>
</organism>
<feature type="domain" description="DDE" evidence="4">
    <location>
        <begin position="77"/>
        <end position="182"/>
    </location>
</feature>
<dbReference type="Proteomes" id="UP000003947">
    <property type="component" value="Unassembled WGS sequence"/>
</dbReference>
<evidence type="ECO:0000256" key="3">
    <source>
        <dbReference type="ARBA" id="ARBA00023172"/>
    </source>
</evidence>
<reference evidence="5 6" key="1">
    <citation type="submission" date="2012-02" db="EMBL/GenBank/DDBJ databases">
        <title>Improved High-Quality Draft sequence of Microvirga sp. WSM3557.</title>
        <authorList>
            <consortium name="US DOE Joint Genome Institute"/>
            <person name="Lucas S."/>
            <person name="Han J."/>
            <person name="Lapidus A."/>
            <person name="Cheng J.-F."/>
            <person name="Goodwin L."/>
            <person name="Pitluck S."/>
            <person name="Peters L."/>
            <person name="Zhang X."/>
            <person name="Detter J.C."/>
            <person name="Han C."/>
            <person name="Tapia R."/>
            <person name="Land M."/>
            <person name="Hauser L."/>
            <person name="Kyrpides N."/>
            <person name="Ivanova N."/>
            <person name="Pagani I."/>
            <person name="Brau L."/>
            <person name="Yates R."/>
            <person name="O'Hara G."/>
            <person name="Rui T."/>
            <person name="Howieson J."/>
            <person name="Reeve W."/>
            <person name="Woyke T."/>
        </authorList>
    </citation>
    <scope>NUCLEOTIDE SEQUENCE [LARGE SCALE GENOMIC DNA]</scope>
    <source>
        <strain evidence="5 6">WSM3557</strain>
    </source>
</reference>
<evidence type="ECO:0000313" key="5">
    <source>
        <dbReference type="EMBL" id="EIM31258.1"/>
    </source>
</evidence>
<dbReference type="GO" id="GO:0003677">
    <property type="term" value="F:DNA binding"/>
    <property type="evidence" value="ECO:0007669"/>
    <property type="project" value="UniProtKB-KW"/>
</dbReference>
<dbReference type="Pfam" id="PF13610">
    <property type="entry name" value="DDE_Tnp_IS240"/>
    <property type="match status" value="1"/>
</dbReference>
<protein>
    <submittedName>
        <fullName evidence="5">Transposase</fullName>
    </submittedName>
</protein>
<dbReference type="InterPro" id="IPR032874">
    <property type="entry name" value="DDE_dom"/>
</dbReference>
<dbReference type="STRING" id="864069.MicloDRAFT_00002480"/>
<dbReference type="NCBIfam" id="NF033587">
    <property type="entry name" value="transpos_IS6"/>
    <property type="match status" value="1"/>
</dbReference>
<dbReference type="PATRIC" id="fig|864069.3.peg.265"/>
<dbReference type="GO" id="GO:0032196">
    <property type="term" value="P:transposition"/>
    <property type="evidence" value="ECO:0007669"/>
    <property type="project" value="UniProtKB-KW"/>
</dbReference>
<gene>
    <name evidence="5" type="ORF">MicloDRAFT_00002480</name>
</gene>
<accession>I4Z4W6</accession>
<keyword evidence="3" id="KW-0233">DNA recombination</keyword>
<dbReference type="eggNOG" id="COG3316">
    <property type="taxonomic scope" value="Bacteria"/>
</dbReference>
<keyword evidence="2" id="KW-0238">DNA-binding</keyword>
<evidence type="ECO:0000259" key="4">
    <source>
        <dbReference type="Pfam" id="PF13610"/>
    </source>
</evidence>
<dbReference type="InterPro" id="IPR052183">
    <property type="entry name" value="IS_Transposase"/>
</dbReference>
<dbReference type="EMBL" id="JH660633">
    <property type="protein sequence ID" value="EIM31258.1"/>
    <property type="molecule type" value="Genomic_DNA"/>
</dbReference>
<dbReference type="RefSeq" id="WP_009488727.1">
    <property type="nucleotide sequence ID" value="NZ_CP141049.1"/>
</dbReference>
<evidence type="ECO:0000256" key="2">
    <source>
        <dbReference type="ARBA" id="ARBA00023125"/>
    </source>
</evidence>
<keyword evidence="6" id="KW-1185">Reference proteome</keyword>